<keyword evidence="2" id="KW-1185">Reference proteome</keyword>
<comment type="caution">
    <text evidence="1">The sequence shown here is derived from an EMBL/GenBank/DDBJ whole genome shotgun (WGS) entry which is preliminary data.</text>
</comment>
<gene>
    <name evidence="1" type="ORF">ACE1CA_01310</name>
</gene>
<evidence type="ECO:0000313" key="2">
    <source>
        <dbReference type="Proteomes" id="UP001576780"/>
    </source>
</evidence>
<name>A0ABV4WDK6_9CYAN</name>
<protein>
    <submittedName>
        <fullName evidence="1">Uncharacterized protein</fullName>
    </submittedName>
</protein>
<evidence type="ECO:0000313" key="1">
    <source>
        <dbReference type="EMBL" id="MFB2833151.1"/>
    </source>
</evidence>
<organism evidence="1 2">
    <name type="scientific">Floridaenema evergladense BLCC-F167</name>
    <dbReference type="NCBI Taxonomy" id="3153639"/>
    <lineage>
        <taxon>Bacteria</taxon>
        <taxon>Bacillati</taxon>
        <taxon>Cyanobacteriota</taxon>
        <taxon>Cyanophyceae</taxon>
        <taxon>Oscillatoriophycideae</taxon>
        <taxon>Aerosakkonematales</taxon>
        <taxon>Aerosakkonemataceae</taxon>
        <taxon>Floridanema</taxon>
        <taxon>Floridanema evergladense</taxon>
    </lineage>
</organism>
<dbReference type="EMBL" id="JBHFNT010000017">
    <property type="protein sequence ID" value="MFB2833151.1"/>
    <property type="molecule type" value="Genomic_DNA"/>
</dbReference>
<reference evidence="1 2" key="1">
    <citation type="submission" date="2024-09" db="EMBL/GenBank/DDBJ databases">
        <title>Floridaenema gen nov. (Aerosakkonemataceae, Aerosakkonematales ord. nov., Cyanobacteria) from benthic tropical and subtropical fresh waters, with the description of four new species.</title>
        <authorList>
            <person name="Moretto J.A."/>
            <person name="Berthold D.E."/>
            <person name="Lefler F.W."/>
            <person name="Huang I.-S."/>
            <person name="Laughinghouse H. IV."/>
        </authorList>
    </citation>
    <scope>NUCLEOTIDE SEQUENCE [LARGE SCALE GENOMIC DNA]</scope>
    <source>
        <strain evidence="1 2">BLCC-F167</strain>
    </source>
</reference>
<dbReference type="RefSeq" id="WP_413275619.1">
    <property type="nucleotide sequence ID" value="NZ_JBHFNT010000017.1"/>
</dbReference>
<accession>A0ABV4WDK6</accession>
<sequence length="86" mass="9990">MTTLVKNQKIYDEFLDFIAQGTTPKSVTKFQFSEATKERIEDLVYLAKSGELTLEDKKELDELLFVDRLITMIKAKAHQYIQSQSE</sequence>
<proteinExistence type="predicted"/>
<dbReference type="Proteomes" id="UP001576780">
    <property type="component" value="Unassembled WGS sequence"/>
</dbReference>